<gene>
    <name evidence="5" type="ORF">C9J12_01365</name>
</gene>
<feature type="active site" description="Nucleophile" evidence="1">
    <location>
        <position position="43"/>
    </location>
</feature>
<evidence type="ECO:0000256" key="3">
    <source>
        <dbReference type="PIRSR" id="PIRSR015753-3"/>
    </source>
</evidence>
<feature type="binding site" evidence="2">
    <location>
        <begin position="106"/>
        <end position="109"/>
    </location>
    <ligand>
        <name>glutathione</name>
        <dbReference type="ChEBI" id="CHEBI:57925"/>
    </ligand>
</feature>
<dbReference type="Pfam" id="PF13409">
    <property type="entry name" value="GST_N_2"/>
    <property type="match status" value="1"/>
</dbReference>
<evidence type="ECO:0000313" key="6">
    <source>
        <dbReference type="Proteomes" id="UP000240987"/>
    </source>
</evidence>
<dbReference type="InterPro" id="IPR016639">
    <property type="entry name" value="GST_Omega/GSH"/>
</dbReference>
<evidence type="ECO:0000313" key="5">
    <source>
        <dbReference type="EMBL" id="PSU51624.1"/>
    </source>
</evidence>
<dbReference type="Proteomes" id="UP000240987">
    <property type="component" value="Unassembled WGS sequence"/>
</dbReference>
<dbReference type="OrthoDB" id="9769158at2"/>
<feature type="binding site" evidence="2">
    <location>
        <position position="76"/>
    </location>
    <ligand>
        <name>glutathione</name>
        <dbReference type="ChEBI" id="CHEBI:57925"/>
    </ligand>
</feature>
<dbReference type="PIRSF" id="PIRSF015753">
    <property type="entry name" value="GST"/>
    <property type="match status" value="1"/>
</dbReference>
<dbReference type="RefSeq" id="WP_107241067.1">
    <property type="nucleotide sequence ID" value="NZ_PYMJ01000001.1"/>
</dbReference>
<dbReference type="InterPro" id="IPR047047">
    <property type="entry name" value="GST_Omega-like_C"/>
</dbReference>
<dbReference type="PANTHER" id="PTHR32419">
    <property type="entry name" value="GLUTATHIONYL-HYDROQUINONE REDUCTASE"/>
    <property type="match status" value="1"/>
</dbReference>
<feature type="site" description="Lowers pKa of active site Cys" evidence="3">
    <location>
        <position position="229"/>
    </location>
</feature>
<dbReference type="CDD" id="cd03190">
    <property type="entry name" value="GST_C_Omega_like"/>
    <property type="match status" value="1"/>
</dbReference>
<protein>
    <submittedName>
        <fullName evidence="5">Glutathione-dependent reductase</fullName>
    </submittedName>
</protein>
<dbReference type="PANTHER" id="PTHR32419:SF6">
    <property type="entry name" value="GLUTATHIONE S-TRANSFERASE OMEGA-LIKE 1-RELATED"/>
    <property type="match status" value="1"/>
</dbReference>
<keyword evidence="6" id="KW-1185">Reference proteome</keyword>
<feature type="domain" description="GST C-terminal" evidence="4">
    <location>
        <begin position="137"/>
        <end position="282"/>
    </location>
</feature>
<dbReference type="InterPro" id="IPR004045">
    <property type="entry name" value="Glutathione_S-Trfase_N"/>
</dbReference>
<dbReference type="InterPro" id="IPR036249">
    <property type="entry name" value="Thioredoxin-like_sf"/>
</dbReference>
<feature type="site" description="Lowers pKa of active site Cys" evidence="3">
    <location>
        <position position="272"/>
    </location>
</feature>
<dbReference type="SFLD" id="SFLDG01206">
    <property type="entry name" value="Xi.1"/>
    <property type="match status" value="1"/>
</dbReference>
<dbReference type="SUPFAM" id="SSF52833">
    <property type="entry name" value="Thioredoxin-like"/>
    <property type="match status" value="1"/>
</dbReference>
<dbReference type="PROSITE" id="PS50405">
    <property type="entry name" value="GST_CTER"/>
    <property type="match status" value="1"/>
</dbReference>
<dbReference type="SFLD" id="SFLDS00019">
    <property type="entry name" value="Glutathione_Transferase_(cytos"/>
    <property type="match status" value="1"/>
</dbReference>
<dbReference type="AlphaFoldDB" id="A0A2T3JRA7"/>
<dbReference type="Gene3D" id="3.40.30.10">
    <property type="entry name" value="Glutaredoxin"/>
    <property type="match status" value="1"/>
</dbReference>
<reference evidence="5 6" key="1">
    <citation type="submission" date="2018-01" db="EMBL/GenBank/DDBJ databases">
        <title>Whole genome sequencing of Histamine producing bacteria.</title>
        <authorList>
            <person name="Butler K."/>
        </authorList>
    </citation>
    <scope>NUCLEOTIDE SEQUENCE [LARGE SCALE GENOMIC DNA]</scope>
    <source>
        <strain evidence="5 6">JCM 12947</strain>
    </source>
</reference>
<dbReference type="SFLD" id="SFLDG01148">
    <property type="entry name" value="Xi_(cytGST)"/>
    <property type="match status" value="1"/>
</dbReference>
<evidence type="ECO:0000256" key="2">
    <source>
        <dbReference type="PIRSR" id="PIRSR015753-2"/>
    </source>
</evidence>
<dbReference type="SUPFAM" id="SSF47616">
    <property type="entry name" value="GST C-terminal domain-like"/>
    <property type="match status" value="1"/>
</dbReference>
<comment type="caution">
    <text evidence="5">The sequence shown here is derived from an EMBL/GenBank/DDBJ whole genome shotgun (WGS) entry which is preliminary data.</text>
</comment>
<name>A0A2T3JRA7_9GAMM</name>
<dbReference type="GO" id="GO:0005737">
    <property type="term" value="C:cytoplasm"/>
    <property type="evidence" value="ECO:0007669"/>
    <property type="project" value="TreeGrafter"/>
</dbReference>
<dbReference type="InterPro" id="IPR010987">
    <property type="entry name" value="Glutathione-S-Trfase_C-like"/>
</dbReference>
<accession>A0A2T3JRA7</accession>
<feature type="binding site" evidence="2">
    <location>
        <begin position="124"/>
        <end position="125"/>
    </location>
    <ligand>
        <name>glutathione</name>
        <dbReference type="ChEBI" id="CHEBI:57925"/>
    </ligand>
</feature>
<dbReference type="Gene3D" id="1.20.1050.10">
    <property type="match status" value="1"/>
</dbReference>
<dbReference type="InterPro" id="IPR036282">
    <property type="entry name" value="Glutathione-S-Trfase_C_sf"/>
</dbReference>
<evidence type="ECO:0000259" key="4">
    <source>
        <dbReference type="PROSITE" id="PS50405"/>
    </source>
</evidence>
<evidence type="ECO:0000256" key="1">
    <source>
        <dbReference type="PIRSR" id="PIRSR015753-1"/>
    </source>
</evidence>
<dbReference type="InterPro" id="IPR040079">
    <property type="entry name" value="Glutathione_S-Trfase"/>
</dbReference>
<proteinExistence type="predicted"/>
<organism evidence="5 6">
    <name type="scientific">Photobacterium frigidiphilum</name>
    <dbReference type="NCBI Taxonomy" id="264736"/>
    <lineage>
        <taxon>Bacteria</taxon>
        <taxon>Pseudomonadati</taxon>
        <taxon>Pseudomonadota</taxon>
        <taxon>Gammaproteobacteria</taxon>
        <taxon>Vibrionales</taxon>
        <taxon>Vibrionaceae</taxon>
        <taxon>Photobacterium</taxon>
    </lineage>
</organism>
<sequence length="293" mass="34001">MAVLDKGVWYPNKEPHELAFEDTFDTVMEVEPNRYHLYMSYACPFAHRPYLVINYLGLEEAISVSSVAAKRYDDGWLFDDENQDPIHGAQTLAELHVHAKPDYTGRVTVPLLWDKQNACIVGNDSLELAMELATKWLPLAKNKVELVPRALKDDIEQLNPWLHTNVNRKVYQVGFATNQSDYDKASDDLFNALDVLDRRLAQSKYLHGSRATLSDLFLLPTLVRFEAVYEVHFKANKKPIKEFEHLYRYMLGLVSDKRIRSTIDIEYMKLHYYFSHKHINPFGIVPSGPNIRW</sequence>
<dbReference type="Pfam" id="PF13410">
    <property type="entry name" value="GST_C_2"/>
    <property type="match status" value="1"/>
</dbReference>
<feature type="active site" description="Proton donor/acceptor" evidence="1">
    <location>
        <position position="171"/>
    </location>
</feature>
<dbReference type="EMBL" id="PYMJ01000001">
    <property type="protein sequence ID" value="PSU51624.1"/>
    <property type="molecule type" value="Genomic_DNA"/>
</dbReference>
<dbReference type="GO" id="GO:0004364">
    <property type="term" value="F:glutathione transferase activity"/>
    <property type="evidence" value="ECO:0007669"/>
    <property type="project" value="InterPro"/>
</dbReference>